<feature type="coiled-coil region" evidence="1">
    <location>
        <begin position="60"/>
        <end position="87"/>
    </location>
</feature>
<dbReference type="OrthoDB" id="30643at10239"/>
<accession>A0A2H4P8J5</accession>
<evidence type="ECO:0000256" key="1">
    <source>
        <dbReference type="SAM" id="Coils"/>
    </source>
</evidence>
<dbReference type="Proteomes" id="UP000240661">
    <property type="component" value="Segment"/>
</dbReference>
<proteinExistence type="predicted"/>
<name>A0A2H4P8J5_9CAUD</name>
<sequence length="229" mass="26624">MEEKFYNIGNIYGVYTAWDEWDSQIHWDTCVEDLKNIGAVLISNERYGGVSGAEDVFKDWQDCMEDIDRLELEIEDLKCELTDTRNDQNEIGRLTDELIWRVEELENGRVNFGRFNLIEGYHYNLLVDMVHYVEFTGNRAPKDEEFHNLLKEYSAAALGEVETVRVVEIDKCPNWVEEIADLDPVECEDLGGFEMTTSYENLFEGSLIQFLMDQGLNVSKRHKLTKVAQ</sequence>
<gene>
    <name evidence="2" type="ORF">SEA_DARWIN_94</name>
</gene>
<evidence type="ECO:0000313" key="3">
    <source>
        <dbReference type="Proteomes" id="UP000240661"/>
    </source>
</evidence>
<protein>
    <submittedName>
        <fullName evidence="2">Uncharacterized protein</fullName>
    </submittedName>
</protein>
<reference evidence="2 3" key="1">
    <citation type="submission" date="2017-10" db="EMBL/GenBank/DDBJ databases">
        <authorList>
            <person name="Monti D.L."/>
            <person name="McPhail C.W."/>
            <person name="Foksinska A.M."/>
            <person name="Opsteen S.A."/>
            <person name="Casey K.N."/>
            <person name="Ali S.Y."/>
            <person name="Nguyen D.C."/>
            <person name="Vale K."/>
            <person name="Baghaei N."/>
            <person name="Pratt M.C."/>
            <person name="Page E.F."/>
            <person name="Gosain A.J."/>
            <person name="Castillo S.J."/>
            <person name="Mallepalli N.R."/>
            <person name="Thompson A.L."/>
            <person name="Presedo N.A."/>
            <person name="Murrell A.C."/>
            <person name="Sahawneh K.J."/>
            <person name="Saleeby D.P."/>
            <person name="Stoner T.H."/>
            <person name="Garlena R.A."/>
            <person name="Russell D.A."/>
            <person name="Pope W.H."/>
            <person name="Jacobs-Sera D."/>
            <person name="Hatfull G.F."/>
        </authorList>
    </citation>
    <scope>NUCLEOTIDE SEQUENCE [LARGE SCALE GENOMIC DNA]</scope>
</reference>
<keyword evidence="3" id="KW-1185">Reference proteome</keyword>
<keyword evidence="1" id="KW-0175">Coiled coil</keyword>
<dbReference type="EMBL" id="MG198777">
    <property type="protein sequence ID" value="ATW58547.1"/>
    <property type="molecule type" value="Genomic_DNA"/>
</dbReference>
<evidence type="ECO:0000313" key="2">
    <source>
        <dbReference type="EMBL" id="ATW58547.1"/>
    </source>
</evidence>
<organism evidence="2 3">
    <name type="scientific">Corynebacterium phage Darwin</name>
    <dbReference type="NCBI Taxonomy" id="2047869"/>
    <lineage>
        <taxon>Viruses</taxon>
        <taxon>Duplodnaviria</taxon>
        <taxon>Heunggongvirae</taxon>
        <taxon>Uroviricota</taxon>
        <taxon>Caudoviricetes</taxon>
        <taxon>Zierdtviridae</taxon>
        <taxon>Toshachvirinae</taxon>
        <taxon>Ceetrepovirus</taxon>
        <taxon>Ceetrepovirus darwin</taxon>
        <taxon>Corynebacterium virus Darwin</taxon>
    </lineage>
</organism>